<protein>
    <submittedName>
        <fullName evidence="1">Uncharacterized protein</fullName>
    </submittedName>
</protein>
<reference evidence="1" key="1">
    <citation type="journal article" date="2021" name="Proc. Natl. Acad. Sci. U.S.A.">
        <title>A Catalog of Tens of Thousands of Viruses from Human Metagenomes Reveals Hidden Associations with Chronic Diseases.</title>
        <authorList>
            <person name="Tisza M.J."/>
            <person name="Buck C.B."/>
        </authorList>
    </citation>
    <scope>NUCLEOTIDE SEQUENCE</scope>
    <source>
        <strain evidence="1">CtIty1</strain>
    </source>
</reference>
<organism evidence="1">
    <name type="scientific">Myoviridae sp. ctIty1</name>
    <dbReference type="NCBI Taxonomy" id="2827673"/>
    <lineage>
        <taxon>Viruses</taxon>
        <taxon>Duplodnaviria</taxon>
        <taxon>Heunggongvirae</taxon>
        <taxon>Uroviricota</taxon>
        <taxon>Caudoviricetes</taxon>
    </lineage>
</organism>
<accession>A0A8S5TGQ6</accession>
<sequence>MKKENTKIRRVNTMAIILGMRYSIEKILYF</sequence>
<proteinExistence type="predicted"/>
<name>A0A8S5TGQ6_9CAUD</name>
<evidence type="ECO:0000313" key="1">
    <source>
        <dbReference type="EMBL" id="DAF62328.1"/>
    </source>
</evidence>
<dbReference type="EMBL" id="BK032823">
    <property type="protein sequence ID" value="DAF62328.1"/>
    <property type="molecule type" value="Genomic_DNA"/>
</dbReference>